<proteinExistence type="predicted"/>
<feature type="signal peptide" evidence="1">
    <location>
        <begin position="1"/>
        <end position="20"/>
    </location>
</feature>
<keyword evidence="1" id="KW-0732">Signal</keyword>
<gene>
    <name evidence="2" type="ORF">GCM10022423_15560</name>
</gene>
<protein>
    <submittedName>
        <fullName evidence="2">Uncharacterized protein</fullName>
    </submittedName>
</protein>
<dbReference type="Proteomes" id="UP001500748">
    <property type="component" value="Unassembled WGS sequence"/>
</dbReference>
<evidence type="ECO:0000313" key="3">
    <source>
        <dbReference type="Proteomes" id="UP001500748"/>
    </source>
</evidence>
<dbReference type="EMBL" id="BAABDU010000003">
    <property type="protein sequence ID" value="GAA3764378.1"/>
    <property type="molecule type" value="Genomic_DNA"/>
</dbReference>
<feature type="chain" id="PRO_5047084544" evidence="1">
    <location>
        <begin position="21"/>
        <end position="742"/>
    </location>
</feature>
<keyword evidence="3" id="KW-1185">Reference proteome</keyword>
<name>A0ABP7GHD2_9FLAO</name>
<reference evidence="3" key="1">
    <citation type="journal article" date="2019" name="Int. J. Syst. Evol. Microbiol.">
        <title>The Global Catalogue of Microorganisms (GCM) 10K type strain sequencing project: providing services to taxonomists for standard genome sequencing and annotation.</title>
        <authorList>
            <consortium name="The Broad Institute Genomics Platform"/>
            <consortium name="The Broad Institute Genome Sequencing Center for Infectious Disease"/>
            <person name="Wu L."/>
            <person name="Ma J."/>
        </authorList>
    </citation>
    <scope>NUCLEOTIDE SEQUENCE [LARGE SCALE GENOMIC DNA]</scope>
    <source>
        <strain evidence="3">JCM 17337</strain>
    </source>
</reference>
<dbReference type="RefSeq" id="WP_345142547.1">
    <property type="nucleotide sequence ID" value="NZ_BAABDU010000003.1"/>
</dbReference>
<organism evidence="2 3">
    <name type="scientific">Flavobacterium ginsengiterrae</name>
    <dbReference type="NCBI Taxonomy" id="871695"/>
    <lineage>
        <taxon>Bacteria</taxon>
        <taxon>Pseudomonadati</taxon>
        <taxon>Bacteroidota</taxon>
        <taxon>Flavobacteriia</taxon>
        <taxon>Flavobacteriales</taxon>
        <taxon>Flavobacteriaceae</taxon>
        <taxon>Flavobacterium</taxon>
    </lineage>
</organism>
<accession>A0ABP7GHD2</accession>
<evidence type="ECO:0000313" key="2">
    <source>
        <dbReference type="EMBL" id="GAA3764378.1"/>
    </source>
</evidence>
<comment type="caution">
    <text evidence="2">The sequence shown here is derived from an EMBL/GenBank/DDBJ whole genome shotgun (WGS) entry which is preliminary data.</text>
</comment>
<dbReference type="InterPro" id="IPR011990">
    <property type="entry name" value="TPR-like_helical_dom_sf"/>
</dbReference>
<sequence length="742" mass="85493">MRSFLWGIVLSLTVVFSSFSQTNNAVKGVYLSADKYGSVGLDLLDNNNYYLIMEGGKYKIEGDSITLFKKDANQESFNLDFKREKNAKKIKINFSNDYYFTYYIGTQKGNGPINYQKITDIQKKNGSDSNSFEVKFGIDKADYLYLAVEGYNYETRRTRVSKYEIPKDVSEIKIIPNKNIEDKDSKGYFDKKMNRIVFNTYDQNSFTLVNEKDFVEVKEKPKVAAIENQIVLDWTYPGKPINQNNDYDSLQNTPAMDSTLAEKYSTDLNSFKFKLKIENSLAAALSVTKEAKNKFLVVYSDGKSSTAKADFDAFINDQENDLSRQMQDGYNAKYDLYNYYLVSDYDKKWLKSNKISEAGPAVLILNQDGVILASANVNLNDISYRLSNSSDLFKKVVKADAIIQFNKVVKNKKSLDNDLINAFDLVINLTSPYNYYDYDNDYDSTDPNIKDFKVLKIQADDNEVNQIWKKIIETHLNDKTTNLKLANIILNEIRDKGWTRAVFSKNKVMNTTDYLSIDYLINHFDDVDASYKVWYQENPEAFGYNNLSDIIFNALRNNKVEDENKIISVCQKLINTGKASFECQRNYFYYLLNGANANSNKQVLLLKELDNYYEKFLSDKRGNVIVALNNLFSGDDSRYFDWNSFKRYHSDLLNNTAWLTVQNPQYSDYLKKAIKWSECSLAIVKNNPYYLDTLGQLYYKDGQKEKAIATETLAVKCLNDNADDTTAEEIKNVLAKMQNGTY</sequence>
<evidence type="ECO:0000256" key="1">
    <source>
        <dbReference type="SAM" id="SignalP"/>
    </source>
</evidence>
<dbReference type="SUPFAM" id="SSF48452">
    <property type="entry name" value="TPR-like"/>
    <property type="match status" value="1"/>
</dbReference>
<dbReference type="Gene3D" id="1.25.40.10">
    <property type="entry name" value="Tetratricopeptide repeat domain"/>
    <property type="match status" value="1"/>
</dbReference>